<feature type="transmembrane region" description="Helical" evidence="1">
    <location>
        <begin position="177"/>
        <end position="197"/>
    </location>
</feature>
<evidence type="ECO:0000313" key="2">
    <source>
        <dbReference type="EMBL" id="MCM2437618.1"/>
    </source>
</evidence>
<feature type="transmembrane region" description="Helical" evidence="1">
    <location>
        <begin position="98"/>
        <end position="116"/>
    </location>
</feature>
<dbReference type="EMBL" id="JAGMVS010000066">
    <property type="protein sequence ID" value="MCM2437618.1"/>
    <property type="molecule type" value="Genomic_DNA"/>
</dbReference>
<dbReference type="Pfam" id="PF19700">
    <property type="entry name" value="DUF6198"/>
    <property type="match status" value="1"/>
</dbReference>
<dbReference type="Proteomes" id="UP001057481">
    <property type="component" value="Unassembled WGS sequence"/>
</dbReference>
<evidence type="ECO:0000313" key="3">
    <source>
        <dbReference type="Proteomes" id="UP001057481"/>
    </source>
</evidence>
<sequence length="240" mass="26680">MEENISTSPQQANMTTRIIFFVLSLVINSLGNVLTIVTSAHIHPSYLGSAYWTAAETNLGKALGVNLFWTFLVLGMLISFLNALLVGKLNWRRIFGNLVFMVPFSAFIQIFANFFNAHMPDATTPFMIGLYIVINFFGVALIGTAISIYQRANLVLHPADDLMQILRFKYFNGRAGIAMWASYIPPTIMAIIALIITHNFENFGLGTLFAFLLQGNITGWADKRVIPSLAHQNIDIGDNN</sequence>
<keyword evidence="1" id="KW-0472">Membrane</keyword>
<keyword evidence="3" id="KW-1185">Reference proteome</keyword>
<accession>A0ABT0VKE3</accession>
<feature type="transmembrane region" description="Helical" evidence="1">
    <location>
        <begin position="62"/>
        <end position="86"/>
    </location>
</feature>
<reference evidence="2" key="1">
    <citation type="submission" date="2021-04" db="EMBL/GenBank/DDBJ databases">
        <title>Taxonomic assessment of Weissella genus.</title>
        <authorList>
            <person name="Fanelli F."/>
            <person name="Chieffi D."/>
            <person name="Dell'Aquila A."/>
            <person name="Gyu-Sung C."/>
            <person name="Franz C.M.A.P."/>
            <person name="Fusco V."/>
        </authorList>
    </citation>
    <scope>NUCLEOTIDE SEQUENCE</scope>
    <source>
        <strain evidence="2">LMG 25373</strain>
    </source>
</reference>
<dbReference type="InterPro" id="IPR038750">
    <property type="entry name" value="YczE/YyaS-like"/>
</dbReference>
<name>A0ABT0VKE3_9LACO</name>
<dbReference type="RefSeq" id="WP_205143315.1">
    <property type="nucleotide sequence ID" value="NZ_JAFBDN010000005.1"/>
</dbReference>
<keyword evidence="1" id="KW-1133">Transmembrane helix</keyword>
<evidence type="ECO:0000256" key="1">
    <source>
        <dbReference type="SAM" id="Phobius"/>
    </source>
</evidence>
<keyword evidence="1" id="KW-0812">Transmembrane</keyword>
<organism evidence="2 3">
    <name type="scientific">Periweissella beninensis</name>
    <dbReference type="NCBI Taxonomy" id="504936"/>
    <lineage>
        <taxon>Bacteria</taxon>
        <taxon>Bacillati</taxon>
        <taxon>Bacillota</taxon>
        <taxon>Bacilli</taxon>
        <taxon>Lactobacillales</taxon>
        <taxon>Lactobacillaceae</taxon>
        <taxon>Periweissella</taxon>
    </lineage>
</organism>
<proteinExistence type="predicted"/>
<comment type="caution">
    <text evidence="2">The sequence shown here is derived from an EMBL/GenBank/DDBJ whole genome shotgun (WGS) entry which is preliminary data.</text>
</comment>
<gene>
    <name evidence="2" type="ORF">KAK10_06820</name>
</gene>
<feature type="transmembrane region" description="Helical" evidence="1">
    <location>
        <begin position="128"/>
        <end position="149"/>
    </location>
</feature>
<feature type="transmembrane region" description="Helical" evidence="1">
    <location>
        <begin position="18"/>
        <end position="42"/>
    </location>
</feature>
<protein>
    <submittedName>
        <fullName evidence="2">Fructose permease</fullName>
    </submittedName>
</protein>